<reference evidence="8 9" key="1">
    <citation type="submission" date="2016-12" db="EMBL/GenBank/DDBJ databases">
        <title>Study of bacterial adaptation to deep sea.</title>
        <authorList>
            <person name="Song J."/>
            <person name="Yoshizawa S."/>
            <person name="Kogure K."/>
        </authorList>
    </citation>
    <scope>NUCLEOTIDE SEQUENCE [LARGE SCALE GENOMIC DNA]</scope>
    <source>
        <strain evidence="8 9">SAORIC-165</strain>
    </source>
</reference>
<dbReference type="GO" id="GO:0004519">
    <property type="term" value="F:endonuclease activity"/>
    <property type="evidence" value="ECO:0007669"/>
    <property type="project" value="UniProtKB-KW"/>
</dbReference>
<name>A0A2S7TZA0_9BACT</name>
<dbReference type="RefSeq" id="WP_105042569.1">
    <property type="nucleotide sequence ID" value="NZ_MQWA01000001.1"/>
</dbReference>
<dbReference type="Pfam" id="PF07927">
    <property type="entry name" value="HicA_toxin"/>
    <property type="match status" value="1"/>
</dbReference>
<keyword evidence="5" id="KW-0378">Hydrolase</keyword>
<accession>A0A2S7TZA0</accession>
<dbReference type="Proteomes" id="UP000239907">
    <property type="component" value="Unassembled WGS sequence"/>
</dbReference>
<dbReference type="OrthoDB" id="9811409at2"/>
<keyword evidence="2" id="KW-1277">Toxin-antitoxin system</keyword>
<evidence type="ECO:0000256" key="4">
    <source>
        <dbReference type="ARBA" id="ARBA00022759"/>
    </source>
</evidence>
<evidence type="ECO:0000256" key="7">
    <source>
        <dbReference type="ARBA" id="ARBA00023016"/>
    </source>
</evidence>
<dbReference type="AlphaFoldDB" id="A0A2S7TZA0"/>
<dbReference type="Gene3D" id="3.30.920.30">
    <property type="entry name" value="Hypothetical protein"/>
    <property type="match status" value="1"/>
</dbReference>
<gene>
    <name evidence="8" type="ORF">BSZ32_05835</name>
</gene>
<keyword evidence="9" id="KW-1185">Reference proteome</keyword>
<dbReference type="GO" id="GO:0003729">
    <property type="term" value="F:mRNA binding"/>
    <property type="evidence" value="ECO:0007669"/>
    <property type="project" value="InterPro"/>
</dbReference>
<protein>
    <submittedName>
        <fullName evidence="8">Addiction module toxin, HicA family</fullName>
    </submittedName>
</protein>
<dbReference type="GO" id="GO:0016787">
    <property type="term" value="F:hydrolase activity"/>
    <property type="evidence" value="ECO:0007669"/>
    <property type="project" value="UniProtKB-KW"/>
</dbReference>
<evidence type="ECO:0000313" key="9">
    <source>
        <dbReference type="Proteomes" id="UP000239907"/>
    </source>
</evidence>
<sequence length="47" mass="5543">MKRRELIRKLEKAGCELLRHGAKHDIFHNLESGVSEPVPRHREINEL</sequence>
<dbReference type="InterPro" id="IPR012933">
    <property type="entry name" value="HicA_mRNA_interferase"/>
</dbReference>
<comment type="similarity">
    <text evidence="1">Belongs to the HicA mRNA interferase family.</text>
</comment>
<dbReference type="SUPFAM" id="SSF54786">
    <property type="entry name" value="YcfA/nrd intein domain"/>
    <property type="match status" value="1"/>
</dbReference>
<keyword evidence="6" id="KW-0694">RNA-binding</keyword>
<proteinExistence type="inferred from homology"/>
<evidence type="ECO:0000256" key="6">
    <source>
        <dbReference type="ARBA" id="ARBA00022884"/>
    </source>
</evidence>
<evidence type="ECO:0000256" key="1">
    <source>
        <dbReference type="ARBA" id="ARBA00006620"/>
    </source>
</evidence>
<keyword evidence="3" id="KW-0540">Nuclease</keyword>
<evidence type="ECO:0000256" key="2">
    <source>
        <dbReference type="ARBA" id="ARBA00022649"/>
    </source>
</evidence>
<evidence type="ECO:0000256" key="3">
    <source>
        <dbReference type="ARBA" id="ARBA00022722"/>
    </source>
</evidence>
<evidence type="ECO:0000313" key="8">
    <source>
        <dbReference type="EMBL" id="PQJ28069.1"/>
    </source>
</evidence>
<keyword evidence="7" id="KW-0346">Stress response</keyword>
<keyword evidence="4" id="KW-0255">Endonuclease</keyword>
<dbReference type="InterPro" id="IPR038570">
    <property type="entry name" value="HicA_sf"/>
</dbReference>
<organism evidence="8 9">
    <name type="scientific">Rubritalea profundi</name>
    <dbReference type="NCBI Taxonomy" id="1658618"/>
    <lineage>
        <taxon>Bacteria</taxon>
        <taxon>Pseudomonadati</taxon>
        <taxon>Verrucomicrobiota</taxon>
        <taxon>Verrucomicrobiia</taxon>
        <taxon>Verrucomicrobiales</taxon>
        <taxon>Rubritaleaceae</taxon>
        <taxon>Rubritalea</taxon>
    </lineage>
</organism>
<comment type="caution">
    <text evidence="8">The sequence shown here is derived from an EMBL/GenBank/DDBJ whole genome shotgun (WGS) entry which is preliminary data.</text>
</comment>
<evidence type="ECO:0000256" key="5">
    <source>
        <dbReference type="ARBA" id="ARBA00022801"/>
    </source>
</evidence>
<dbReference type="EMBL" id="MQWA01000001">
    <property type="protein sequence ID" value="PQJ28069.1"/>
    <property type="molecule type" value="Genomic_DNA"/>
</dbReference>